<dbReference type="CDD" id="cd00822">
    <property type="entry name" value="TopoII_Trans_DNA_gyrase"/>
    <property type="match status" value="1"/>
</dbReference>
<dbReference type="EMBL" id="BRVP01000019">
    <property type="protein sequence ID" value="GLB53558.1"/>
    <property type="molecule type" value="Genomic_DNA"/>
</dbReference>
<proteinExistence type="inferred from homology"/>
<dbReference type="PRINTS" id="PR00418">
    <property type="entry name" value="TPI2FAMILY"/>
</dbReference>
<dbReference type="PANTHER" id="PTHR45866:SF1">
    <property type="entry name" value="DNA GYRASE SUBUNIT B, MITOCHONDRIAL"/>
    <property type="match status" value="1"/>
</dbReference>
<dbReference type="Gene3D" id="3.40.50.670">
    <property type="match status" value="1"/>
</dbReference>
<dbReference type="GO" id="GO:0006265">
    <property type="term" value="P:DNA topological change"/>
    <property type="evidence" value="ECO:0007669"/>
    <property type="project" value="UniProtKB-UniRule"/>
</dbReference>
<comment type="cofactor">
    <cofactor evidence="10">
        <name>Mg(2+)</name>
        <dbReference type="ChEBI" id="CHEBI:18420"/>
    </cofactor>
    <cofactor evidence="10">
        <name>Mn(2+)</name>
        <dbReference type="ChEBI" id="CHEBI:29035"/>
    </cofactor>
    <cofactor evidence="10">
        <name>Ca(2+)</name>
        <dbReference type="ChEBI" id="CHEBI:29108"/>
    </cofactor>
    <text evidence="10">Binds two Mg(2+) per subunit. The magnesium ions form salt bridges with both the protein and the DNA. Can also accept other divalent metal cations, such as Mn(2+) or Ca(2+).</text>
</comment>
<reference evidence="12" key="1">
    <citation type="submission" date="2022-07" db="EMBL/GenBank/DDBJ databases">
        <title>Taxonomy of Novel Oxalotrophic and Methylotrophic Bacteria.</title>
        <authorList>
            <person name="Sahin N."/>
            <person name="Tani A."/>
        </authorList>
    </citation>
    <scope>NUCLEOTIDE SEQUENCE</scope>
    <source>
        <strain evidence="12">AM327</strain>
    </source>
</reference>
<dbReference type="FunFam" id="3.40.50.670:FF:000002">
    <property type="entry name" value="DNA gyrase subunit B"/>
    <property type="match status" value="1"/>
</dbReference>
<dbReference type="Pfam" id="PF01751">
    <property type="entry name" value="Toprim"/>
    <property type="match status" value="1"/>
</dbReference>
<keyword evidence="6 10" id="KW-0460">Magnesium</keyword>
<dbReference type="InterPro" id="IPR013759">
    <property type="entry name" value="Topo_IIA_B_C"/>
</dbReference>
<dbReference type="AlphaFoldDB" id="A0A9W6EWT1"/>
<keyword evidence="4 10" id="KW-0547">Nucleotide-binding</keyword>
<accession>A0A9W6EWT1</accession>
<feature type="domain" description="Toprim" evidence="11">
    <location>
        <begin position="427"/>
        <end position="546"/>
    </location>
</feature>
<dbReference type="CDD" id="cd03366">
    <property type="entry name" value="TOPRIM_TopoIIA_GyrB"/>
    <property type="match status" value="1"/>
</dbReference>
<gene>
    <name evidence="10 12" type="primary">gyrB</name>
    <name evidence="12" type="ORF">NBRC110019_25990</name>
</gene>
<dbReference type="InterPro" id="IPR020568">
    <property type="entry name" value="Ribosomal_Su5_D2-typ_SF"/>
</dbReference>
<keyword evidence="7 10" id="KW-0799">Topoisomerase</keyword>
<feature type="binding site" evidence="10">
    <location>
        <position position="511"/>
    </location>
    <ligand>
        <name>Mg(2+)</name>
        <dbReference type="ChEBI" id="CHEBI:18420"/>
        <label>1</label>
        <note>catalytic</note>
    </ligand>
</feature>
<dbReference type="GO" id="GO:0005694">
    <property type="term" value="C:chromosome"/>
    <property type="evidence" value="ECO:0007669"/>
    <property type="project" value="InterPro"/>
</dbReference>
<evidence type="ECO:0000256" key="2">
    <source>
        <dbReference type="ARBA" id="ARBA00010708"/>
    </source>
</evidence>
<feature type="binding site" evidence="10">
    <location>
        <position position="433"/>
    </location>
    <ligand>
        <name>Mg(2+)</name>
        <dbReference type="ChEBI" id="CHEBI:18420"/>
        <label>1</label>
        <note>catalytic</note>
    </ligand>
</feature>
<evidence type="ECO:0000259" key="11">
    <source>
        <dbReference type="PROSITE" id="PS50880"/>
    </source>
</evidence>
<dbReference type="InterPro" id="IPR002288">
    <property type="entry name" value="DNA_gyrase_B_C"/>
</dbReference>
<comment type="caution">
    <text evidence="12">The sequence shown here is derived from an EMBL/GenBank/DDBJ whole genome shotgun (WGS) entry which is preliminary data.</text>
</comment>
<dbReference type="InterPro" id="IPR011557">
    <property type="entry name" value="GyrB"/>
</dbReference>
<feature type="binding site" evidence="10">
    <location>
        <position position="511"/>
    </location>
    <ligand>
        <name>Mg(2+)</name>
        <dbReference type="ChEBI" id="CHEBI:18420"/>
        <label>2</label>
    </ligand>
</feature>
<evidence type="ECO:0000256" key="6">
    <source>
        <dbReference type="ARBA" id="ARBA00022842"/>
    </source>
</evidence>
<evidence type="ECO:0000256" key="9">
    <source>
        <dbReference type="ARBA" id="ARBA00023235"/>
    </source>
</evidence>
<dbReference type="NCBIfam" id="TIGR01059">
    <property type="entry name" value="gyrB"/>
    <property type="match status" value="1"/>
</dbReference>
<dbReference type="SMART" id="SM00433">
    <property type="entry name" value="TOP2c"/>
    <property type="match status" value="1"/>
</dbReference>
<dbReference type="SUPFAM" id="SSF54211">
    <property type="entry name" value="Ribosomal protein S5 domain 2-like"/>
    <property type="match status" value="1"/>
</dbReference>
<evidence type="ECO:0000256" key="4">
    <source>
        <dbReference type="ARBA" id="ARBA00022741"/>
    </source>
</evidence>
<dbReference type="CDD" id="cd16928">
    <property type="entry name" value="HATPase_GyrB-like"/>
    <property type="match status" value="1"/>
</dbReference>
<keyword evidence="8" id="KW-0238">DNA-binding</keyword>
<dbReference type="InterPro" id="IPR006171">
    <property type="entry name" value="TOPRIM_dom"/>
</dbReference>
<organism evidence="12 13">
    <name type="scientific">Neptunitalea chrysea</name>
    <dbReference type="NCBI Taxonomy" id="1647581"/>
    <lineage>
        <taxon>Bacteria</taxon>
        <taxon>Pseudomonadati</taxon>
        <taxon>Bacteroidota</taxon>
        <taxon>Flavobacteriia</taxon>
        <taxon>Flavobacteriales</taxon>
        <taxon>Flavobacteriaceae</taxon>
        <taxon>Neptunitalea</taxon>
    </lineage>
</organism>
<dbReference type="EC" id="5.6.2.2" evidence="10"/>
<dbReference type="HAMAP" id="MF_01898">
    <property type="entry name" value="GyrB"/>
    <property type="match status" value="1"/>
</dbReference>
<dbReference type="Pfam" id="PF00986">
    <property type="entry name" value="DNA_gyraseB_C"/>
    <property type="match status" value="1"/>
</dbReference>
<keyword evidence="3 10" id="KW-0479">Metal-binding</keyword>
<dbReference type="GO" id="GO:0046872">
    <property type="term" value="F:metal ion binding"/>
    <property type="evidence" value="ECO:0007669"/>
    <property type="project" value="UniProtKB-KW"/>
</dbReference>
<dbReference type="InterPro" id="IPR036890">
    <property type="entry name" value="HATPase_C_sf"/>
</dbReference>
<dbReference type="PANTHER" id="PTHR45866">
    <property type="entry name" value="DNA GYRASE/TOPOISOMERASE SUBUNIT B"/>
    <property type="match status" value="1"/>
</dbReference>
<dbReference type="GO" id="GO:0005737">
    <property type="term" value="C:cytoplasm"/>
    <property type="evidence" value="ECO:0007669"/>
    <property type="project" value="UniProtKB-SubCell"/>
</dbReference>
<dbReference type="GO" id="GO:0034335">
    <property type="term" value="F:DNA negative supercoiling activity"/>
    <property type="evidence" value="ECO:0007669"/>
    <property type="project" value="UniProtKB-ARBA"/>
</dbReference>
<dbReference type="InterPro" id="IPR003594">
    <property type="entry name" value="HATPase_dom"/>
</dbReference>
<feature type="site" description="Interaction with DNA" evidence="10">
    <location>
        <position position="458"/>
    </location>
</feature>
<dbReference type="Gene3D" id="3.30.230.10">
    <property type="match status" value="1"/>
</dbReference>
<dbReference type="InterPro" id="IPR018522">
    <property type="entry name" value="TopoIIA_CS"/>
</dbReference>
<dbReference type="Proteomes" id="UP001143545">
    <property type="component" value="Unassembled WGS sequence"/>
</dbReference>
<dbReference type="PRINTS" id="PR01159">
    <property type="entry name" value="DNAGYRASEB"/>
</dbReference>
<dbReference type="InterPro" id="IPR001241">
    <property type="entry name" value="Topo_IIA"/>
</dbReference>
<dbReference type="InterPro" id="IPR013506">
    <property type="entry name" value="Topo_IIA_bsu_dom2"/>
</dbReference>
<dbReference type="Pfam" id="PF00204">
    <property type="entry name" value="DNA_gyraseB"/>
    <property type="match status" value="1"/>
</dbReference>
<evidence type="ECO:0000313" key="12">
    <source>
        <dbReference type="EMBL" id="GLB53558.1"/>
    </source>
</evidence>
<name>A0A9W6EWT1_9FLAO</name>
<evidence type="ECO:0000256" key="8">
    <source>
        <dbReference type="ARBA" id="ARBA00023125"/>
    </source>
</evidence>
<evidence type="ECO:0000256" key="7">
    <source>
        <dbReference type="ARBA" id="ARBA00023029"/>
    </source>
</evidence>
<comment type="subunit">
    <text evidence="10">Heterotetramer, composed of two GyrA and two GyrB chains. In the heterotetramer, GyrA contains the active site tyrosine that forms a transient covalent intermediate with DNA, while GyrB binds cofactors and catalyzes ATP hydrolysis.</text>
</comment>
<dbReference type="NCBIfam" id="NF011501">
    <property type="entry name" value="PRK14939.1"/>
    <property type="match status" value="1"/>
</dbReference>
<dbReference type="SMART" id="SM00387">
    <property type="entry name" value="HATPase_c"/>
    <property type="match status" value="1"/>
</dbReference>
<dbReference type="RefSeq" id="WP_281755610.1">
    <property type="nucleotide sequence ID" value="NZ_BRVP01000019.1"/>
</dbReference>
<dbReference type="FunFam" id="3.30.230.10:FF:000005">
    <property type="entry name" value="DNA gyrase subunit B"/>
    <property type="match status" value="1"/>
</dbReference>
<evidence type="ECO:0000256" key="3">
    <source>
        <dbReference type="ARBA" id="ARBA00022723"/>
    </source>
</evidence>
<dbReference type="Pfam" id="PF02518">
    <property type="entry name" value="HATPase_c"/>
    <property type="match status" value="1"/>
</dbReference>
<comment type="similarity">
    <text evidence="2 10">Belongs to the type II topoisomerase GyrB family.</text>
</comment>
<dbReference type="GO" id="GO:0005524">
    <property type="term" value="F:ATP binding"/>
    <property type="evidence" value="ECO:0007669"/>
    <property type="project" value="UniProtKB-UniRule"/>
</dbReference>
<comment type="function">
    <text evidence="10">A type II topoisomerase that negatively supercoils closed circular double-stranded (ds) DNA in an ATP-dependent manner to modulate DNA topology and maintain chromosomes in an underwound state. Negative supercoiling favors strand separation, and DNA replication, transcription, recombination and repair, all of which involve strand separation. Also able to catalyze the interconversion of other topological isomers of dsDNA rings, including catenanes and knotted rings. Type II topoisomerases break and join 2 DNA strands simultaneously in an ATP-dependent manner.</text>
</comment>
<evidence type="ECO:0000256" key="1">
    <source>
        <dbReference type="ARBA" id="ARBA00000185"/>
    </source>
</evidence>
<evidence type="ECO:0000256" key="5">
    <source>
        <dbReference type="ARBA" id="ARBA00022840"/>
    </source>
</evidence>
<dbReference type="NCBIfam" id="NF004189">
    <property type="entry name" value="PRK05644.1"/>
    <property type="match status" value="1"/>
</dbReference>
<sequence length="645" mass="71864">MSEEVKKQYSADSIQALEGMEHVRMRPSMYIGDVGVRGLHHLVYEVVDNSIDEALAGHCDTISVAINEDNSVTVEDNGRGIPVDLHKKEGVSALEVVMTKIGAGGKFDKDSYKVSGGLHGVGVSCVNALSDHLKATVYRDGKIWEQEYERGKAIYPVKSVGETDKTGTVVVFKPDATIFQQTLEYSYDTLASRMRELAYLNKGIRITLTDKRSTKEDGSFEGEEFHSEEGLKEFIKFLDGNREMIITDVISIEGEKNDIPVEVAMVYNSSFSENLHSYVNNINTHEGGTHLAGFRRGLTSTLKKYADNSGMLDKLKFEISGDDFREGLTAIVSVKVAEPQFEGQTKTKLGNREVSAAVSQAVSEMLTNYLEEHPDDAKTIVQKVILAAQARHAAKKAREMVQRKTVMSGGGLPGKLSDCSEQDPEKCEIFLVEGDSAGGTAKQGRDRNFQAILPLRGKILNVEKAMQHKVFENEEIRNVFTAFGVTIGTEEDSKALNLEKLRYHKVVIMCDADVDGSHIATLILTFFFRYMRELIENGFVYIATPPLYLVKKGAKKEYAWDDKQRDEINEKFGGSAGVQRYKGLGEMNAEQLWDTTMNPEFRTLRRVTIDSGSEADRIFSMLMGDDVPPRREFIEKNAVYANIDA</sequence>
<keyword evidence="5 10" id="KW-0067">ATP-binding</keyword>
<dbReference type="InterPro" id="IPR014721">
    <property type="entry name" value="Ribsml_uS5_D2-typ_fold_subgr"/>
</dbReference>
<dbReference type="GO" id="GO:0006261">
    <property type="term" value="P:DNA-templated DNA replication"/>
    <property type="evidence" value="ECO:0007669"/>
    <property type="project" value="UniProtKB-UniRule"/>
</dbReference>
<keyword evidence="13" id="KW-1185">Reference proteome</keyword>
<dbReference type="InterPro" id="IPR000565">
    <property type="entry name" value="Topo_IIA_B"/>
</dbReference>
<dbReference type="FunFam" id="3.30.565.10:FF:000002">
    <property type="entry name" value="DNA gyrase subunit B"/>
    <property type="match status" value="1"/>
</dbReference>
<dbReference type="PROSITE" id="PS50880">
    <property type="entry name" value="TOPRIM"/>
    <property type="match status" value="1"/>
</dbReference>
<dbReference type="Gene3D" id="3.30.565.10">
    <property type="entry name" value="Histidine kinase-like ATPase, C-terminal domain"/>
    <property type="match status" value="1"/>
</dbReference>
<dbReference type="PROSITE" id="PS00177">
    <property type="entry name" value="TOPOISOMERASE_II"/>
    <property type="match status" value="1"/>
</dbReference>
<feature type="site" description="Interaction with DNA" evidence="10">
    <location>
        <position position="461"/>
    </location>
</feature>
<dbReference type="SUPFAM" id="SSF55874">
    <property type="entry name" value="ATPase domain of HSP90 chaperone/DNA topoisomerase II/histidine kinase"/>
    <property type="match status" value="1"/>
</dbReference>
<keyword evidence="10" id="KW-0963">Cytoplasm</keyword>
<dbReference type="GO" id="GO:0003677">
    <property type="term" value="F:DNA binding"/>
    <property type="evidence" value="ECO:0007669"/>
    <property type="project" value="UniProtKB-KW"/>
</dbReference>
<comment type="subcellular location">
    <subcellularLocation>
        <location evidence="10">Cytoplasm</location>
    </subcellularLocation>
</comment>
<dbReference type="SUPFAM" id="SSF56719">
    <property type="entry name" value="Type II DNA topoisomerase"/>
    <property type="match status" value="1"/>
</dbReference>
<feature type="binding site" evidence="10">
    <location>
        <position position="513"/>
    </location>
    <ligand>
        <name>Mg(2+)</name>
        <dbReference type="ChEBI" id="CHEBI:18420"/>
        <label>2</label>
    </ligand>
</feature>
<dbReference type="InterPro" id="IPR013760">
    <property type="entry name" value="Topo_IIA-like_dom_sf"/>
</dbReference>
<keyword evidence="9 10" id="KW-0413">Isomerase</keyword>
<dbReference type="InterPro" id="IPR034160">
    <property type="entry name" value="TOPRIM_GyrB"/>
</dbReference>
<comment type="catalytic activity">
    <reaction evidence="1 10">
        <text>ATP-dependent breakage, passage and rejoining of double-stranded DNA.</text>
        <dbReference type="EC" id="5.6.2.2"/>
    </reaction>
</comment>
<protein>
    <recommendedName>
        <fullName evidence="10">DNA gyrase subunit B</fullName>
        <ecNumber evidence="10">5.6.2.2</ecNumber>
    </recommendedName>
</protein>
<evidence type="ECO:0000313" key="13">
    <source>
        <dbReference type="Proteomes" id="UP001143545"/>
    </source>
</evidence>
<comment type="miscellaneous">
    <text evidence="10">Few gyrases are as efficient as E.coli at forming negative supercoils. Not all organisms have 2 type II topoisomerases; in organisms with a single type II topoisomerase this enzyme also has to decatenate newly replicated chromosomes.</text>
</comment>
<evidence type="ECO:0000256" key="10">
    <source>
        <dbReference type="HAMAP-Rule" id="MF_01898"/>
    </source>
</evidence>